<proteinExistence type="predicted"/>
<dbReference type="VEuPathDB" id="VectorBase:GBRI014941"/>
<dbReference type="EnsemblMetazoa" id="GBRI014941-RA">
    <property type="protein sequence ID" value="GBRI014941-PA"/>
    <property type="gene ID" value="GBRI014941"/>
</dbReference>
<reference evidence="2" key="2">
    <citation type="submission" date="2020-05" db="UniProtKB">
        <authorList>
            <consortium name="EnsemblMetazoa"/>
        </authorList>
    </citation>
    <scope>IDENTIFICATION</scope>
    <source>
        <strain evidence="2">IAEA</strain>
    </source>
</reference>
<evidence type="ECO:0000313" key="3">
    <source>
        <dbReference type="Proteomes" id="UP000091820"/>
    </source>
</evidence>
<reference evidence="3" key="1">
    <citation type="submission" date="2014-03" db="EMBL/GenBank/DDBJ databases">
        <authorList>
            <person name="Aksoy S."/>
            <person name="Warren W."/>
            <person name="Wilson R.K."/>
        </authorList>
    </citation>
    <scope>NUCLEOTIDE SEQUENCE [LARGE SCALE GENOMIC DNA]</scope>
    <source>
        <strain evidence="3">IAEA</strain>
    </source>
</reference>
<keyword evidence="3" id="KW-1185">Reference proteome</keyword>
<name>A0A1A9WCW6_9MUSC</name>
<sequence>MLMWCGNDKEFKARYKRRDEKTNVPGIKRFLYNLLSINVNDVFQVHSNCIFTKCNVIIVCKIFLFAAATSIKSKIKSNCEGVADDGDYDDLEEGNMTGCAFINGHISQCDERVDLANLQYEDPSSLTKQIAKIRVRNVLNIALATLSFPVVWNIYPAGCALKNVGSKKGLSQITCETARAGKVSNFVEDANRRPITDIDLKAVGNICSSFSKLGGENCEDGLSDMKNKQLAAGKFSYNNIGVVYVLWLLLCWLLQEVPEGRQI</sequence>
<protein>
    <submittedName>
        <fullName evidence="2">Uncharacterized protein</fullName>
    </submittedName>
</protein>
<feature type="transmembrane region" description="Helical" evidence="1">
    <location>
        <begin position="235"/>
        <end position="254"/>
    </location>
</feature>
<keyword evidence="1" id="KW-0812">Transmembrane</keyword>
<organism evidence="2 3">
    <name type="scientific">Glossina brevipalpis</name>
    <dbReference type="NCBI Taxonomy" id="37001"/>
    <lineage>
        <taxon>Eukaryota</taxon>
        <taxon>Metazoa</taxon>
        <taxon>Ecdysozoa</taxon>
        <taxon>Arthropoda</taxon>
        <taxon>Hexapoda</taxon>
        <taxon>Insecta</taxon>
        <taxon>Pterygota</taxon>
        <taxon>Neoptera</taxon>
        <taxon>Endopterygota</taxon>
        <taxon>Diptera</taxon>
        <taxon>Brachycera</taxon>
        <taxon>Muscomorpha</taxon>
        <taxon>Hippoboscoidea</taxon>
        <taxon>Glossinidae</taxon>
        <taxon>Glossina</taxon>
    </lineage>
</organism>
<keyword evidence="1" id="KW-0472">Membrane</keyword>
<evidence type="ECO:0000313" key="2">
    <source>
        <dbReference type="EnsemblMetazoa" id="GBRI014941-PA"/>
    </source>
</evidence>
<evidence type="ECO:0000256" key="1">
    <source>
        <dbReference type="SAM" id="Phobius"/>
    </source>
</evidence>
<feature type="transmembrane region" description="Helical" evidence="1">
    <location>
        <begin position="138"/>
        <end position="155"/>
    </location>
</feature>
<dbReference type="AlphaFoldDB" id="A0A1A9WCW6"/>
<accession>A0A1A9WCW6</accession>
<dbReference type="Proteomes" id="UP000091820">
    <property type="component" value="Unassembled WGS sequence"/>
</dbReference>
<keyword evidence="1" id="KW-1133">Transmembrane helix</keyword>